<keyword evidence="10 14" id="KW-0694">RNA-binding</keyword>
<dbReference type="GO" id="GO:0006355">
    <property type="term" value="P:regulation of DNA-templated transcription"/>
    <property type="evidence" value="ECO:0007669"/>
    <property type="project" value="InterPro"/>
</dbReference>
<evidence type="ECO:0000256" key="12">
    <source>
        <dbReference type="ARBA" id="ARBA00031088"/>
    </source>
</evidence>
<dbReference type="SUPFAM" id="SSF48013">
    <property type="entry name" value="NusB-like"/>
    <property type="match status" value="1"/>
</dbReference>
<organism evidence="16">
    <name type="scientific">Desulfatirhabdium butyrativorans</name>
    <dbReference type="NCBI Taxonomy" id="340467"/>
    <lineage>
        <taxon>Bacteria</taxon>
        <taxon>Pseudomonadati</taxon>
        <taxon>Thermodesulfobacteriota</taxon>
        <taxon>Desulfobacteria</taxon>
        <taxon>Desulfobacterales</taxon>
        <taxon>Desulfatirhabdiaceae</taxon>
        <taxon>Desulfatirhabdium</taxon>
    </lineage>
</organism>
<dbReference type="EMBL" id="DSUH01000248">
    <property type="protein sequence ID" value="HGU33331.1"/>
    <property type="molecule type" value="Genomic_DNA"/>
</dbReference>
<comment type="catalytic activity">
    <reaction evidence="13">
        <text>cytidine(967) in 16S rRNA + S-adenosyl-L-methionine = 5-methylcytidine(967) in 16S rRNA + S-adenosyl-L-homocysteine + H(+)</text>
        <dbReference type="Rhea" id="RHEA:42748"/>
        <dbReference type="Rhea" id="RHEA-COMP:10219"/>
        <dbReference type="Rhea" id="RHEA-COMP:10220"/>
        <dbReference type="ChEBI" id="CHEBI:15378"/>
        <dbReference type="ChEBI" id="CHEBI:57856"/>
        <dbReference type="ChEBI" id="CHEBI:59789"/>
        <dbReference type="ChEBI" id="CHEBI:74483"/>
        <dbReference type="ChEBI" id="CHEBI:82748"/>
        <dbReference type="EC" id="2.1.1.176"/>
    </reaction>
</comment>
<evidence type="ECO:0000256" key="3">
    <source>
        <dbReference type="ARBA" id="ARBA00007494"/>
    </source>
</evidence>
<keyword evidence="7 14" id="KW-0489">Methyltransferase</keyword>
<dbReference type="PROSITE" id="PS01153">
    <property type="entry name" value="NOL1_NOP2_SUN"/>
    <property type="match status" value="1"/>
</dbReference>
<dbReference type="InterPro" id="IPR029063">
    <property type="entry name" value="SAM-dependent_MTases_sf"/>
</dbReference>
<dbReference type="AlphaFoldDB" id="A0A7C4VQI7"/>
<dbReference type="InterPro" id="IPR018314">
    <property type="entry name" value="RsmB/NOL1/NOP2-like_CS"/>
</dbReference>
<dbReference type="GO" id="GO:0008649">
    <property type="term" value="F:rRNA methyltransferase activity"/>
    <property type="evidence" value="ECO:0007669"/>
    <property type="project" value="InterPro"/>
</dbReference>
<evidence type="ECO:0000256" key="4">
    <source>
        <dbReference type="ARBA" id="ARBA00012140"/>
    </source>
</evidence>
<dbReference type="NCBIfam" id="TIGR00563">
    <property type="entry name" value="rsmB"/>
    <property type="match status" value="1"/>
</dbReference>
<dbReference type="InterPro" id="IPR001678">
    <property type="entry name" value="MeTrfase_RsmB-F_NOP2_dom"/>
</dbReference>
<keyword evidence="5" id="KW-0963">Cytoplasm</keyword>
<dbReference type="SUPFAM" id="SSF53335">
    <property type="entry name" value="S-adenosyl-L-methionine-dependent methyltransferases"/>
    <property type="match status" value="1"/>
</dbReference>
<evidence type="ECO:0000256" key="6">
    <source>
        <dbReference type="ARBA" id="ARBA00022552"/>
    </source>
</evidence>
<evidence type="ECO:0000256" key="13">
    <source>
        <dbReference type="ARBA" id="ARBA00047283"/>
    </source>
</evidence>
<evidence type="ECO:0000259" key="15">
    <source>
        <dbReference type="PROSITE" id="PS51686"/>
    </source>
</evidence>
<dbReference type="Gene3D" id="3.40.50.150">
    <property type="entry name" value="Vaccinia Virus protein VP39"/>
    <property type="match status" value="1"/>
</dbReference>
<accession>A0A7C4VQI7</accession>
<comment type="subcellular location">
    <subcellularLocation>
        <location evidence="2">Cytoplasm</location>
    </subcellularLocation>
</comment>
<feature type="binding site" evidence="14">
    <location>
        <position position="357"/>
    </location>
    <ligand>
        <name>S-adenosyl-L-methionine</name>
        <dbReference type="ChEBI" id="CHEBI:59789"/>
    </ligand>
</feature>
<dbReference type="InterPro" id="IPR054728">
    <property type="entry name" value="RsmB-like_ferredoxin"/>
</dbReference>
<evidence type="ECO:0000256" key="2">
    <source>
        <dbReference type="ARBA" id="ARBA00004496"/>
    </source>
</evidence>
<keyword evidence="9 14" id="KW-0949">S-adenosyl-L-methionine</keyword>
<feature type="active site" description="Nucleophile" evidence="14">
    <location>
        <position position="429"/>
    </location>
</feature>
<proteinExistence type="inferred from homology"/>
<evidence type="ECO:0000256" key="5">
    <source>
        <dbReference type="ARBA" id="ARBA00022490"/>
    </source>
</evidence>
<comment type="function">
    <text evidence="1">Specifically methylates the cytosine at position 967 (m5C967) of 16S rRNA.</text>
</comment>
<keyword evidence="6" id="KW-0698">rRNA processing</keyword>
<dbReference type="Pfam" id="PF01189">
    <property type="entry name" value="Methyltr_RsmB-F"/>
    <property type="match status" value="1"/>
</dbReference>
<keyword evidence="8 14" id="KW-0808">Transferase</keyword>
<dbReference type="Pfam" id="PF01029">
    <property type="entry name" value="NusB"/>
    <property type="match status" value="1"/>
</dbReference>
<dbReference type="Gene3D" id="3.30.70.1170">
    <property type="entry name" value="Sun protein, domain 3"/>
    <property type="match status" value="1"/>
</dbReference>
<dbReference type="EC" id="2.1.1.176" evidence="4"/>
<comment type="caution">
    <text evidence="14">Lacks conserved residue(s) required for the propagation of feature annotation.</text>
</comment>
<dbReference type="PANTHER" id="PTHR22807:SF61">
    <property type="entry name" value="NOL1_NOP2_SUN FAMILY PROTEIN _ ANTITERMINATION NUSB DOMAIN-CONTAINING PROTEIN"/>
    <property type="match status" value="1"/>
</dbReference>
<evidence type="ECO:0000256" key="1">
    <source>
        <dbReference type="ARBA" id="ARBA00002724"/>
    </source>
</evidence>
<evidence type="ECO:0000256" key="7">
    <source>
        <dbReference type="ARBA" id="ARBA00022603"/>
    </source>
</evidence>
<evidence type="ECO:0000256" key="10">
    <source>
        <dbReference type="ARBA" id="ARBA00022884"/>
    </source>
</evidence>
<evidence type="ECO:0000256" key="14">
    <source>
        <dbReference type="PROSITE-ProRule" id="PRU01023"/>
    </source>
</evidence>
<dbReference type="Pfam" id="PF22458">
    <property type="entry name" value="RsmF-B_ferredox"/>
    <property type="match status" value="1"/>
</dbReference>
<evidence type="ECO:0000313" key="16">
    <source>
        <dbReference type="EMBL" id="HGU33331.1"/>
    </source>
</evidence>
<dbReference type="InterPro" id="IPR023267">
    <property type="entry name" value="RCMT"/>
</dbReference>
<dbReference type="CDD" id="cd02440">
    <property type="entry name" value="AdoMet_MTases"/>
    <property type="match status" value="1"/>
</dbReference>
<dbReference type="InterPro" id="IPR035926">
    <property type="entry name" value="NusB-like_sf"/>
</dbReference>
<reference evidence="16" key="1">
    <citation type="journal article" date="2020" name="mSystems">
        <title>Genome- and Community-Level Interaction Insights into Carbon Utilization and Element Cycling Functions of Hydrothermarchaeota in Hydrothermal Sediment.</title>
        <authorList>
            <person name="Zhou Z."/>
            <person name="Liu Y."/>
            <person name="Xu W."/>
            <person name="Pan J."/>
            <person name="Luo Z.H."/>
            <person name="Li M."/>
        </authorList>
    </citation>
    <scope>NUCLEOTIDE SEQUENCE [LARGE SCALE GENOMIC DNA]</scope>
    <source>
        <strain evidence="16">SpSt-477</strain>
    </source>
</reference>
<dbReference type="PROSITE" id="PS51686">
    <property type="entry name" value="SAM_MT_RSMB_NOP"/>
    <property type="match status" value="1"/>
</dbReference>
<comment type="caution">
    <text evidence="16">The sequence shown here is derived from an EMBL/GenBank/DDBJ whole genome shotgun (WGS) entry which is preliminary data.</text>
</comment>
<evidence type="ECO:0000256" key="11">
    <source>
        <dbReference type="ARBA" id="ARBA00030399"/>
    </source>
</evidence>
<dbReference type="GO" id="GO:0005737">
    <property type="term" value="C:cytoplasm"/>
    <property type="evidence" value="ECO:0007669"/>
    <property type="project" value="UniProtKB-SubCell"/>
</dbReference>
<dbReference type="InterPro" id="IPR004573">
    <property type="entry name" value="rRNA_ssu_MeTfrase_B"/>
</dbReference>
<evidence type="ECO:0000256" key="8">
    <source>
        <dbReference type="ARBA" id="ARBA00022679"/>
    </source>
</evidence>
<dbReference type="NCBIfam" id="NF011494">
    <property type="entry name" value="PRK14902.1"/>
    <property type="match status" value="1"/>
</dbReference>
<dbReference type="InterPro" id="IPR049560">
    <property type="entry name" value="MeTrfase_RsmB-F_NOP2_cat"/>
</dbReference>
<evidence type="ECO:0000256" key="9">
    <source>
        <dbReference type="ARBA" id="ARBA00022691"/>
    </source>
</evidence>
<gene>
    <name evidence="16" type="primary">rsmB</name>
    <name evidence="16" type="ORF">ENS29_10805</name>
</gene>
<comment type="similarity">
    <text evidence="3 14">Belongs to the class I-like SAM-binding methyltransferase superfamily. RsmB/NOP family.</text>
</comment>
<protein>
    <recommendedName>
        <fullName evidence="4">16S rRNA (cytosine(967)-C(5))-methyltransferase</fullName>
        <ecNumber evidence="4">2.1.1.176</ecNumber>
    </recommendedName>
    <alternativeName>
        <fullName evidence="11">16S rRNA m5C967 methyltransferase</fullName>
    </alternativeName>
    <alternativeName>
        <fullName evidence="12">rRNA (cytosine-C(5)-)-methyltransferase RsmB</fullName>
    </alternativeName>
</protein>
<feature type="domain" description="SAM-dependent MTase RsmB/NOP-type" evidence="15">
    <location>
        <begin position="215"/>
        <end position="493"/>
    </location>
</feature>
<dbReference type="InterPro" id="IPR006027">
    <property type="entry name" value="NusB_RsmB_TIM44"/>
</dbReference>
<dbReference type="Gene3D" id="1.10.940.10">
    <property type="entry name" value="NusB-like"/>
    <property type="match status" value="1"/>
</dbReference>
<dbReference type="PRINTS" id="PR02008">
    <property type="entry name" value="RCMTFAMILY"/>
</dbReference>
<sequence>MGGCRRPADFPAGSANGIRKTAVHRRFFEGTSRPGWYDPDVKTDNRPTPREAALKLLLKSEQSSVPLDRLMEEALRRFQDQRDRHLLHALVYGVLRNRSRLDNILTHFLRREPEHLEPELLGILRIGLFQILEMDRIPHRAAVHTAVDLARKRRFSWATGLVNAVLRRAIREAGTIRLPPLESDSARSLAIRHSFPEWLIERWMNRLGPESTGNLCEAFNRIPSLVIRANTLKTTRSDLLEVLAGAADRIEETAYSPDGIRLIHPHAPVFELPGFSEGHFQVQDEAAQLVGLLVDAQPGMSVLDACAGRGGKTGHIAQTMQNRGQMLAVDASGEKLEVLRQEMKRLGVSIVETRVCDWIIETIPNAAGRFDRILLDAPCSGLGVLGRHPDIRWRSDRRDLKPFAERQIVLIENTISLLKPDGRLVYAVCSMEPEETDCVIDTVLQRNPGIRRIETLPNPLKSHLAPFWKHDALRTSPHLDGMDGFFACILTRDGSP</sequence>
<feature type="binding site" evidence="14">
    <location>
        <position position="330"/>
    </location>
    <ligand>
        <name>S-adenosyl-L-methionine</name>
        <dbReference type="ChEBI" id="CHEBI:59789"/>
    </ligand>
</feature>
<name>A0A7C4VQI7_9BACT</name>
<dbReference type="PANTHER" id="PTHR22807">
    <property type="entry name" value="NOP2 YEAST -RELATED NOL1/NOP2/FMU SUN DOMAIN-CONTAINING"/>
    <property type="match status" value="1"/>
</dbReference>
<dbReference type="GO" id="GO:0003723">
    <property type="term" value="F:RNA binding"/>
    <property type="evidence" value="ECO:0007669"/>
    <property type="project" value="UniProtKB-UniRule"/>
</dbReference>
<feature type="binding site" evidence="14">
    <location>
        <position position="376"/>
    </location>
    <ligand>
        <name>S-adenosyl-L-methionine</name>
        <dbReference type="ChEBI" id="CHEBI:59789"/>
    </ligand>
</feature>